<feature type="signal peptide" evidence="1">
    <location>
        <begin position="1"/>
        <end position="27"/>
    </location>
</feature>
<reference evidence="3" key="1">
    <citation type="journal article" date="2023" name="Mol. Phylogenet. Evol.">
        <title>Genome-scale phylogeny and comparative genomics of the fungal order Sordariales.</title>
        <authorList>
            <person name="Hensen N."/>
            <person name="Bonometti L."/>
            <person name="Westerberg I."/>
            <person name="Brannstrom I.O."/>
            <person name="Guillou S."/>
            <person name="Cros-Aarteil S."/>
            <person name="Calhoun S."/>
            <person name="Haridas S."/>
            <person name="Kuo A."/>
            <person name="Mondo S."/>
            <person name="Pangilinan J."/>
            <person name="Riley R."/>
            <person name="LaButti K."/>
            <person name="Andreopoulos B."/>
            <person name="Lipzen A."/>
            <person name="Chen C."/>
            <person name="Yan M."/>
            <person name="Daum C."/>
            <person name="Ng V."/>
            <person name="Clum A."/>
            <person name="Steindorff A."/>
            <person name="Ohm R.A."/>
            <person name="Martin F."/>
            <person name="Silar P."/>
            <person name="Natvig D.O."/>
            <person name="Lalanne C."/>
            <person name="Gautier V."/>
            <person name="Ament-Velasquez S.L."/>
            <person name="Kruys A."/>
            <person name="Hutchinson M.I."/>
            <person name="Powell A.J."/>
            <person name="Barry K."/>
            <person name="Miller A.N."/>
            <person name="Grigoriev I.V."/>
            <person name="Debuchy R."/>
            <person name="Gladieux P."/>
            <person name="Hiltunen Thoren M."/>
            <person name="Johannesson H."/>
        </authorList>
    </citation>
    <scope>NUCLEOTIDE SEQUENCE</scope>
    <source>
        <strain evidence="3">CBS 315.58</strain>
    </source>
</reference>
<evidence type="ECO:0000256" key="1">
    <source>
        <dbReference type="SAM" id="SignalP"/>
    </source>
</evidence>
<accession>A0AAN6XGW6</accession>
<dbReference type="EMBL" id="MU863961">
    <property type="protein sequence ID" value="KAK4197547.1"/>
    <property type="molecule type" value="Genomic_DNA"/>
</dbReference>
<feature type="domain" description="Ecp2 effector protein-like" evidence="2">
    <location>
        <begin position="63"/>
        <end position="166"/>
    </location>
</feature>
<dbReference type="Proteomes" id="UP001303160">
    <property type="component" value="Unassembled WGS sequence"/>
</dbReference>
<name>A0AAN6XGW6_9PEZI</name>
<protein>
    <submittedName>
        <fullName evidence="3">Necrosis-inducing factor-domain-containing protein</fullName>
    </submittedName>
</protein>
<dbReference type="Pfam" id="PF14856">
    <property type="entry name" value="Hce2"/>
    <property type="match status" value="1"/>
</dbReference>
<reference evidence="3" key="2">
    <citation type="submission" date="2023-05" db="EMBL/GenBank/DDBJ databases">
        <authorList>
            <consortium name="Lawrence Berkeley National Laboratory"/>
            <person name="Steindorff A."/>
            <person name="Hensen N."/>
            <person name="Bonometti L."/>
            <person name="Westerberg I."/>
            <person name="Brannstrom I.O."/>
            <person name="Guillou S."/>
            <person name="Cros-Aarteil S."/>
            <person name="Calhoun S."/>
            <person name="Haridas S."/>
            <person name="Kuo A."/>
            <person name="Mondo S."/>
            <person name="Pangilinan J."/>
            <person name="Riley R."/>
            <person name="Labutti K."/>
            <person name="Andreopoulos B."/>
            <person name="Lipzen A."/>
            <person name="Chen C."/>
            <person name="Yanf M."/>
            <person name="Daum C."/>
            <person name="Ng V."/>
            <person name="Clum A."/>
            <person name="Ohm R."/>
            <person name="Martin F."/>
            <person name="Silar P."/>
            <person name="Natvig D."/>
            <person name="Lalanne C."/>
            <person name="Gautier V."/>
            <person name="Ament-Velasquez S.L."/>
            <person name="Kruys A."/>
            <person name="Hutchinson M.I."/>
            <person name="Powell A.J."/>
            <person name="Barry K."/>
            <person name="Miller A.N."/>
            <person name="Grigoriev I.V."/>
            <person name="Debuchy R."/>
            <person name="Gladieux P."/>
            <person name="Thoren M.H."/>
            <person name="Johannesson H."/>
        </authorList>
    </citation>
    <scope>NUCLEOTIDE SEQUENCE</scope>
    <source>
        <strain evidence="3">CBS 315.58</strain>
    </source>
</reference>
<keyword evidence="1" id="KW-0732">Signal</keyword>
<evidence type="ECO:0000259" key="2">
    <source>
        <dbReference type="Pfam" id="PF14856"/>
    </source>
</evidence>
<organism evidence="3 4">
    <name type="scientific">Triangularia verruculosa</name>
    <dbReference type="NCBI Taxonomy" id="2587418"/>
    <lineage>
        <taxon>Eukaryota</taxon>
        <taxon>Fungi</taxon>
        <taxon>Dikarya</taxon>
        <taxon>Ascomycota</taxon>
        <taxon>Pezizomycotina</taxon>
        <taxon>Sordariomycetes</taxon>
        <taxon>Sordariomycetidae</taxon>
        <taxon>Sordariales</taxon>
        <taxon>Podosporaceae</taxon>
        <taxon>Triangularia</taxon>
    </lineage>
</organism>
<dbReference type="AlphaFoldDB" id="A0AAN6XGW6"/>
<proteinExistence type="predicted"/>
<comment type="caution">
    <text evidence="3">The sequence shown here is derived from an EMBL/GenBank/DDBJ whole genome shotgun (WGS) entry which is preliminary data.</text>
</comment>
<evidence type="ECO:0000313" key="4">
    <source>
        <dbReference type="Proteomes" id="UP001303160"/>
    </source>
</evidence>
<keyword evidence="4" id="KW-1185">Reference proteome</keyword>
<gene>
    <name evidence="3" type="ORF">QBC40DRAFT_256965</name>
</gene>
<dbReference type="InterPro" id="IPR029226">
    <property type="entry name" value="Ecp2-like"/>
</dbReference>
<feature type="chain" id="PRO_5042924993" evidence="1">
    <location>
        <begin position="28"/>
        <end position="181"/>
    </location>
</feature>
<sequence length="181" mass="19488">MQLFKPTKAVLGLVLAAAAMGAPATNGNKGNVQIPEGFTEVSEGVYYRNSSSPGISLAAEIHHCQISDTDGRTDEISALVDDCLQVYRDLAYDAEWVILGGRQKLIASYGTCWIGITVSRAIDSVTVGNVDLHTAVFESITWYAKSFPDGKGGQVQRVGAYGWFHCGYNFGDACSWIIGTR</sequence>
<evidence type="ECO:0000313" key="3">
    <source>
        <dbReference type="EMBL" id="KAK4197547.1"/>
    </source>
</evidence>